<dbReference type="InterPro" id="IPR036390">
    <property type="entry name" value="WH_DNA-bd_sf"/>
</dbReference>
<dbReference type="PROSITE" id="PS50995">
    <property type="entry name" value="HTH_MARR_2"/>
    <property type="match status" value="1"/>
</dbReference>
<dbReference type="InterPro" id="IPR050832">
    <property type="entry name" value="Bact_Acetyltransf"/>
</dbReference>
<keyword evidence="1" id="KW-0808">Transferase</keyword>
<dbReference type="SMART" id="SM00347">
    <property type="entry name" value="HTH_MARR"/>
    <property type="match status" value="1"/>
</dbReference>
<dbReference type="SUPFAM" id="SSF46785">
    <property type="entry name" value="Winged helix' DNA-binding domain"/>
    <property type="match status" value="1"/>
</dbReference>
<evidence type="ECO:0000259" key="3">
    <source>
        <dbReference type="PROSITE" id="PS50995"/>
    </source>
</evidence>
<evidence type="ECO:0000313" key="6">
    <source>
        <dbReference type="Proteomes" id="UP001500393"/>
    </source>
</evidence>
<comment type="caution">
    <text evidence="5">The sequence shown here is derived from an EMBL/GenBank/DDBJ whole genome shotgun (WGS) entry which is preliminary data.</text>
</comment>
<dbReference type="Proteomes" id="UP001500393">
    <property type="component" value="Unassembled WGS sequence"/>
</dbReference>
<feature type="domain" description="N-acetyltransferase" evidence="4">
    <location>
        <begin position="147"/>
        <end position="291"/>
    </location>
</feature>
<accession>A0ABN2CYS9</accession>
<evidence type="ECO:0000256" key="1">
    <source>
        <dbReference type="ARBA" id="ARBA00022679"/>
    </source>
</evidence>
<dbReference type="InterPro" id="IPR036388">
    <property type="entry name" value="WH-like_DNA-bd_sf"/>
</dbReference>
<dbReference type="PANTHER" id="PTHR43877:SF2">
    <property type="entry name" value="AMINOALKYLPHOSPHONATE N-ACETYLTRANSFERASE-RELATED"/>
    <property type="match status" value="1"/>
</dbReference>
<feature type="domain" description="HTH marR-type" evidence="3">
    <location>
        <begin position="1"/>
        <end position="133"/>
    </location>
</feature>
<keyword evidence="6" id="KW-1185">Reference proteome</keyword>
<proteinExistence type="predicted"/>
<dbReference type="Gene3D" id="3.40.630.30">
    <property type="match status" value="1"/>
</dbReference>
<reference evidence="5 6" key="1">
    <citation type="journal article" date="2019" name="Int. J. Syst. Evol. Microbiol.">
        <title>The Global Catalogue of Microorganisms (GCM) 10K type strain sequencing project: providing services to taxonomists for standard genome sequencing and annotation.</title>
        <authorList>
            <consortium name="The Broad Institute Genomics Platform"/>
            <consortium name="The Broad Institute Genome Sequencing Center for Infectious Disease"/>
            <person name="Wu L."/>
            <person name="Ma J."/>
        </authorList>
    </citation>
    <scope>NUCLEOTIDE SEQUENCE [LARGE SCALE GENOMIC DNA]</scope>
    <source>
        <strain evidence="5 6">JCM 14969</strain>
    </source>
</reference>
<keyword evidence="2" id="KW-0012">Acyltransferase</keyword>
<name>A0ABN2CYS9_9ACTN</name>
<evidence type="ECO:0000256" key="2">
    <source>
        <dbReference type="ARBA" id="ARBA00023315"/>
    </source>
</evidence>
<gene>
    <name evidence="5" type="ORF">GCM10009789_20700</name>
</gene>
<evidence type="ECO:0000259" key="4">
    <source>
        <dbReference type="PROSITE" id="PS51186"/>
    </source>
</evidence>
<dbReference type="Gene3D" id="1.10.10.10">
    <property type="entry name" value="Winged helix-like DNA-binding domain superfamily/Winged helix DNA-binding domain"/>
    <property type="match status" value="1"/>
</dbReference>
<dbReference type="Pfam" id="PF00583">
    <property type="entry name" value="Acetyltransf_1"/>
    <property type="match status" value="1"/>
</dbReference>
<protein>
    <submittedName>
        <fullName evidence="5">Helix-turn-helix domain-containing GNAT family N-acetyltransferase</fullName>
    </submittedName>
</protein>
<dbReference type="PROSITE" id="PS51186">
    <property type="entry name" value="GNAT"/>
    <property type="match status" value="1"/>
</dbReference>
<sequence>MGIADVRRFNRTVTQRIGALSDSYMARDRPLGQARVLWEIGADGCDVRLLRSRLDLDSGYLSRLLRGLENDGLVAVEQSDDDGRVRTARLTSKGLGERDLLDRRSDELAASILQPLSEQQRARLIAAMGEVERLLIASTVQVGSVDPRHPDARFCLQAYFDELAARFDGGFDHARSISAGVDELTPPAGLLLVATLHSEPVGCGALKFHDDGPTEVKRMWVSPDVRGLGLGRRLLTELEQHAAAHGSAVLRLETNRNLTEAISLYRAAGYTEVPAFNTEPYAHHWFEKAVI</sequence>
<dbReference type="EMBL" id="BAAAOS010000017">
    <property type="protein sequence ID" value="GAA1567079.1"/>
    <property type="molecule type" value="Genomic_DNA"/>
</dbReference>
<dbReference type="SUPFAM" id="SSF55729">
    <property type="entry name" value="Acyl-CoA N-acyltransferases (Nat)"/>
    <property type="match status" value="1"/>
</dbReference>
<dbReference type="InterPro" id="IPR016181">
    <property type="entry name" value="Acyl_CoA_acyltransferase"/>
</dbReference>
<dbReference type="InterPro" id="IPR000835">
    <property type="entry name" value="HTH_MarR-typ"/>
</dbReference>
<dbReference type="Pfam" id="PF12802">
    <property type="entry name" value="MarR_2"/>
    <property type="match status" value="1"/>
</dbReference>
<dbReference type="InterPro" id="IPR000182">
    <property type="entry name" value="GNAT_dom"/>
</dbReference>
<dbReference type="RefSeq" id="WP_344212296.1">
    <property type="nucleotide sequence ID" value="NZ_BAAAOS010000017.1"/>
</dbReference>
<organism evidence="5 6">
    <name type="scientific">Kribbella sancticallisti</name>
    <dbReference type="NCBI Taxonomy" id="460087"/>
    <lineage>
        <taxon>Bacteria</taxon>
        <taxon>Bacillati</taxon>
        <taxon>Actinomycetota</taxon>
        <taxon>Actinomycetes</taxon>
        <taxon>Propionibacteriales</taxon>
        <taxon>Kribbellaceae</taxon>
        <taxon>Kribbella</taxon>
    </lineage>
</organism>
<evidence type="ECO:0000313" key="5">
    <source>
        <dbReference type="EMBL" id="GAA1567079.1"/>
    </source>
</evidence>
<dbReference type="PANTHER" id="PTHR43877">
    <property type="entry name" value="AMINOALKYLPHOSPHONATE N-ACETYLTRANSFERASE-RELATED-RELATED"/>
    <property type="match status" value="1"/>
</dbReference>